<protein>
    <recommendedName>
        <fullName evidence="4">Secreted protein</fullName>
    </recommendedName>
</protein>
<evidence type="ECO:0000313" key="2">
    <source>
        <dbReference type="EMBL" id="CAD5973360.1"/>
    </source>
</evidence>
<dbReference type="RefSeq" id="WP_254174476.1">
    <property type="nucleotide sequence ID" value="NZ_LR882967.1"/>
</dbReference>
<evidence type="ECO:0000313" key="3">
    <source>
        <dbReference type="Proteomes" id="UP001153719"/>
    </source>
</evidence>
<feature type="chain" id="PRO_5040743508" description="Secreted protein" evidence="1">
    <location>
        <begin position="21"/>
        <end position="197"/>
    </location>
</feature>
<dbReference type="EMBL" id="LR882967">
    <property type="protein sequence ID" value="CAD5973360.1"/>
    <property type="molecule type" value="Genomic_DNA"/>
</dbReference>
<evidence type="ECO:0008006" key="4">
    <source>
        <dbReference type="Google" id="ProtNLM"/>
    </source>
</evidence>
<evidence type="ECO:0000256" key="1">
    <source>
        <dbReference type="SAM" id="SignalP"/>
    </source>
</evidence>
<accession>A0A9W4G8H9</accession>
<dbReference type="AlphaFoldDB" id="A0A9W4G8H9"/>
<proteinExistence type="predicted"/>
<gene>
    <name evidence="2" type="ORF">NO713_03983</name>
</gene>
<keyword evidence="3" id="KW-1185">Reference proteome</keyword>
<name>A0A9W4G8H9_9CYAN</name>
<organism evidence="2 3">
    <name type="scientific">Planktothrix pseudagardhii</name>
    <dbReference type="NCBI Taxonomy" id="132604"/>
    <lineage>
        <taxon>Bacteria</taxon>
        <taxon>Bacillati</taxon>
        <taxon>Cyanobacteriota</taxon>
        <taxon>Cyanophyceae</taxon>
        <taxon>Oscillatoriophycideae</taxon>
        <taxon>Oscillatoriales</taxon>
        <taxon>Microcoleaceae</taxon>
        <taxon>Planktothrix</taxon>
    </lineage>
</organism>
<reference evidence="2" key="1">
    <citation type="submission" date="2020-09" db="EMBL/GenBank/DDBJ databases">
        <authorList>
            <person name="Blom J."/>
        </authorList>
    </citation>
    <scope>NUCLEOTIDE SEQUENCE</scope>
    <source>
        <strain evidence="2">No.713</strain>
    </source>
</reference>
<sequence>MKKLLASIASASLFMVTALAATPSQAVLFFGTDSTDLNNVFNKTDLNDVFTQKVSVRTEQTNVLHPVSQQLKITPTTFLDTPSQTSSLSTINTTTIVNLSSPPGGKTIYSKAYGKGVCNVHAGCALKAIGLSLTMQCSSSGTDPEAWAKCVKSKDYDKYLAAAQCTWGTCPGFATLPNGGAAYACTNPTHSIFEGKS</sequence>
<feature type="signal peptide" evidence="1">
    <location>
        <begin position="1"/>
        <end position="20"/>
    </location>
</feature>
<keyword evidence="1" id="KW-0732">Signal</keyword>
<dbReference type="KEGG" id="ppsu:NO713_03983"/>
<dbReference type="Proteomes" id="UP001153719">
    <property type="component" value="Chromosome"/>
</dbReference>